<reference evidence="1 2" key="1">
    <citation type="submission" date="2020-02" db="EMBL/GenBank/DDBJ databases">
        <title>Genome sequence of strain AETb3-4.</title>
        <authorList>
            <person name="Gao J."/>
            <person name="Zhang X."/>
        </authorList>
    </citation>
    <scope>NUCLEOTIDE SEQUENCE [LARGE SCALE GENOMIC DNA]</scope>
    <source>
        <strain evidence="1 2">AETb3-4</strain>
    </source>
</reference>
<name>A0A7Y7IFU0_9MICC</name>
<proteinExistence type="predicted"/>
<keyword evidence="2" id="KW-1185">Reference proteome</keyword>
<protein>
    <submittedName>
        <fullName evidence="1">Uncharacterized protein</fullName>
    </submittedName>
</protein>
<evidence type="ECO:0000313" key="2">
    <source>
        <dbReference type="Proteomes" id="UP000543556"/>
    </source>
</evidence>
<dbReference type="EMBL" id="JAAMFM010000007">
    <property type="protein sequence ID" value="NVM94709.1"/>
    <property type="molecule type" value="Genomic_DNA"/>
</dbReference>
<gene>
    <name evidence="1" type="ORF">G6034_07250</name>
</gene>
<evidence type="ECO:0000313" key="1">
    <source>
        <dbReference type="EMBL" id="NVM94709.1"/>
    </source>
</evidence>
<organism evidence="1 2">
    <name type="scientific">Arthrobacter wenxiniae</name>
    <dbReference type="NCBI Taxonomy" id="2713570"/>
    <lineage>
        <taxon>Bacteria</taxon>
        <taxon>Bacillati</taxon>
        <taxon>Actinomycetota</taxon>
        <taxon>Actinomycetes</taxon>
        <taxon>Micrococcales</taxon>
        <taxon>Micrococcaceae</taxon>
        <taxon>Arthrobacter</taxon>
    </lineage>
</organism>
<dbReference type="RefSeq" id="WP_176634432.1">
    <property type="nucleotide sequence ID" value="NZ_JAAMFM010000007.1"/>
</dbReference>
<comment type="caution">
    <text evidence="1">The sequence shown here is derived from an EMBL/GenBank/DDBJ whole genome shotgun (WGS) entry which is preliminary data.</text>
</comment>
<dbReference type="Proteomes" id="UP000543556">
    <property type="component" value="Unassembled WGS sequence"/>
</dbReference>
<sequence>MDGGDEQGQPLLLPAGQLLEPPAQLLAEACRLQPGPELVPAEPQAVEPGIQPGDLFYAQFGLEA</sequence>
<accession>A0A7Y7IFU0</accession>
<dbReference type="AlphaFoldDB" id="A0A7Y7IFU0"/>